<keyword evidence="1" id="KW-0812">Transmembrane</keyword>
<organism evidence="2 3">
    <name type="scientific">Lactobacillus panisapium</name>
    <dbReference type="NCBI Taxonomy" id="2012495"/>
    <lineage>
        <taxon>Bacteria</taxon>
        <taxon>Bacillati</taxon>
        <taxon>Bacillota</taxon>
        <taxon>Bacilli</taxon>
        <taxon>Lactobacillales</taxon>
        <taxon>Lactobacillaceae</taxon>
        <taxon>Lactobacillus</taxon>
    </lineage>
</organism>
<keyword evidence="1" id="KW-1133">Transmembrane helix</keyword>
<feature type="transmembrane region" description="Helical" evidence="1">
    <location>
        <begin position="6"/>
        <end position="28"/>
    </location>
</feature>
<evidence type="ECO:0000313" key="3">
    <source>
        <dbReference type="Proteomes" id="UP000826550"/>
    </source>
</evidence>
<evidence type="ECO:0000256" key="1">
    <source>
        <dbReference type="SAM" id="Phobius"/>
    </source>
</evidence>
<accession>A0ABX8W3Q7</accession>
<dbReference type="RefSeq" id="WP_220220655.1">
    <property type="nucleotide sequence ID" value="NZ_CP048268.1"/>
</dbReference>
<sequence length="67" mass="8070">MLYLLYVLIGLLIIILTDLLVTACMTLNDIYRYRHEDRLEFITAFKKYFSKNNNLPLKASDWKLKRE</sequence>
<name>A0ABX8W3Q7_9LACO</name>
<evidence type="ECO:0000313" key="2">
    <source>
        <dbReference type="EMBL" id="QYN52179.1"/>
    </source>
</evidence>
<reference evidence="2 3" key="1">
    <citation type="submission" date="2020-01" db="EMBL/GenBank/DDBJ databases">
        <title>Vast differences in strain-level diversity in the gut microbiota of two closely related honey bee species.</title>
        <authorList>
            <person name="Ellegaard K.M."/>
            <person name="Suenami S."/>
            <person name="Miyazaki R."/>
            <person name="Engel P."/>
        </authorList>
    </citation>
    <scope>NUCLEOTIDE SEQUENCE [LARGE SCALE GENOMIC DNA]</scope>
    <source>
        <strain evidence="2 3">ESL0416</strain>
    </source>
</reference>
<keyword evidence="3" id="KW-1185">Reference proteome</keyword>
<protein>
    <submittedName>
        <fullName evidence="2">Uncharacterized protein</fullName>
    </submittedName>
</protein>
<keyword evidence="1" id="KW-0472">Membrane</keyword>
<proteinExistence type="predicted"/>
<dbReference type="Proteomes" id="UP000826550">
    <property type="component" value="Chromosome"/>
</dbReference>
<gene>
    <name evidence="2" type="ORF">GYM71_01495</name>
</gene>
<dbReference type="EMBL" id="CP048268">
    <property type="protein sequence ID" value="QYN52179.1"/>
    <property type="molecule type" value="Genomic_DNA"/>
</dbReference>